<sequence>MISFAGLPPEVMQSMCTPMHQILAPSSQSSTPNPSSSQSSTPNPSSSQSSIPNSPTSSRPTLSRAPTSQATRGALYLGSLTAVNDLDLLRTAHITHVVQVLDVPWLPQNMTSGSNKFTCYRIDVMDHPGVDLTPHLEAVCEWIGGALRGGNVLVHCQQGISRSPAVVIAYLIRNLGMSFDAALAKCKQTRACVKPNSGFVKCLQEWERVQVKIRQQQSQQSQQRPAAMSRRFTTQ</sequence>
<reference evidence="8 9" key="1">
    <citation type="journal article" date="2019" name="Nat. Ecol. Evol.">
        <title>Megaphylogeny resolves global patterns of mushroom evolution.</title>
        <authorList>
            <person name="Varga T."/>
            <person name="Krizsan K."/>
            <person name="Foldi C."/>
            <person name="Dima B."/>
            <person name="Sanchez-Garcia M."/>
            <person name="Sanchez-Ramirez S."/>
            <person name="Szollosi G.J."/>
            <person name="Szarkandi J.G."/>
            <person name="Papp V."/>
            <person name="Albert L."/>
            <person name="Andreopoulos W."/>
            <person name="Angelini C."/>
            <person name="Antonin V."/>
            <person name="Barry K.W."/>
            <person name="Bougher N.L."/>
            <person name="Buchanan P."/>
            <person name="Buyck B."/>
            <person name="Bense V."/>
            <person name="Catcheside P."/>
            <person name="Chovatia M."/>
            <person name="Cooper J."/>
            <person name="Damon W."/>
            <person name="Desjardin D."/>
            <person name="Finy P."/>
            <person name="Geml J."/>
            <person name="Haridas S."/>
            <person name="Hughes K."/>
            <person name="Justo A."/>
            <person name="Karasinski D."/>
            <person name="Kautmanova I."/>
            <person name="Kiss B."/>
            <person name="Kocsube S."/>
            <person name="Kotiranta H."/>
            <person name="LaButti K.M."/>
            <person name="Lechner B.E."/>
            <person name="Liimatainen K."/>
            <person name="Lipzen A."/>
            <person name="Lukacs Z."/>
            <person name="Mihaltcheva S."/>
            <person name="Morgado L.N."/>
            <person name="Niskanen T."/>
            <person name="Noordeloos M.E."/>
            <person name="Ohm R.A."/>
            <person name="Ortiz-Santana B."/>
            <person name="Ovrebo C."/>
            <person name="Racz N."/>
            <person name="Riley R."/>
            <person name="Savchenko A."/>
            <person name="Shiryaev A."/>
            <person name="Soop K."/>
            <person name="Spirin V."/>
            <person name="Szebenyi C."/>
            <person name="Tomsovsky M."/>
            <person name="Tulloss R.E."/>
            <person name="Uehling J."/>
            <person name="Grigoriev I.V."/>
            <person name="Vagvolgyi C."/>
            <person name="Papp T."/>
            <person name="Martin F.M."/>
            <person name="Miettinen O."/>
            <person name="Hibbett D.S."/>
            <person name="Nagy L.G."/>
        </authorList>
    </citation>
    <scope>NUCLEOTIDE SEQUENCE [LARGE SCALE GENOMIC DNA]</scope>
    <source>
        <strain evidence="8 9">CBS 309.79</strain>
    </source>
</reference>
<dbReference type="Proteomes" id="UP000305067">
    <property type="component" value="Unassembled WGS sequence"/>
</dbReference>
<keyword evidence="4" id="KW-0904">Protein phosphatase</keyword>
<dbReference type="InterPro" id="IPR000340">
    <property type="entry name" value="Dual-sp_phosphatase_cat-dom"/>
</dbReference>
<evidence type="ECO:0000256" key="3">
    <source>
        <dbReference type="ARBA" id="ARBA00022801"/>
    </source>
</evidence>
<dbReference type="InterPro" id="IPR000387">
    <property type="entry name" value="Tyr_Pase_dom"/>
</dbReference>
<dbReference type="GO" id="GO:0005737">
    <property type="term" value="C:cytoplasm"/>
    <property type="evidence" value="ECO:0007669"/>
    <property type="project" value="TreeGrafter"/>
</dbReference>
<dbReference type="OrthoDB" id="273181at2759"/>
<proteinExistence type="inferred from homology"/>
<dbReference type="EMBL" id="ML178825">
    <property type="protein sequence ID" value="TFL01192.1"/>
    <property type="molecule type" value="Genomic_DNA"/>
</dbReference>
<evidence type="ECO:0000259" key="6">
    <source>
        <dbReference type="PROSITE" id="PS50054"/>
    </source>
</evidence>
<dbReference type="PANTHER" id="PTHR10159:SF519">
    <property type="entry name" value="DUAL SPECIFICITY PROTEIN PHOSPHATASE MPK3"/>
    <property type="match status" value="1"/>
</dbReference>
<accession>A0A5C3QHJ0</accession>
<dbReference type="InterPro" id="IPR020422">
    <property type="entry name" value="TYR_PHOSPHATASE_DUAL_dom"/>
</dbReference>
<feature type="compositionally biased region" description="Polar residues" evidence="5">
    <location>
        <begin position="59"/>
        <end position="69"/>
    </location>
</feature>
<feature type="domain" description="Tyrosine-protein phosphatase" evidence="6">
    <location>
        <begin position="65"/>
        <end position="212"/>
    </location>
</feature>
<keyword evidence="9" id="KW-1185">Reference proteome</keyword>
<dbReference type="SMART" id="SM00195">
    <property type="entry name" value="DSPc"/>
    <property type="match status" value="1"/>
</dbReference>
<dbReference type="PROSITE" id="PS50054">
    <property type="entry name" value="TYR_PHOSPHATASE_DUAL"/>
    <property type="match status" value="1"/>
</dbReference>
<dbReference type="PANTHER" id="PTHR10159">
    <property type="entry name" value="DUAL SPECIFICITY PROTEIN PHOSPHATASE"/>
    <property type="match status" value="1"/>
</dbReference>
<dbReference type="InterPro" id="IPR029021">
    <property type="entry name" value="Prot-tyrosine_phosphatase-like"/>
</dbReference>
<keyword evidence="3" id="KW-0378">Hydrolase</keyword>
<evidence type="ECO:0000259" key="7">
    <source>
        <dbReference type="PROSITE" id="PS50056"/>
    </source>
</evidence>
<feature type="compositionally biased region" description="Low complexity" evidence="5">
    <location>
        <begin position="25"/>
        <end position="58"/>
    </location>
</feature>
<comment type="similarity">
    <text evidence="1">Belongs to the protein-tyrosine phosphatase family. Non-receptor class dual specificity subfamily.</text>
</comment>
<evidence type="ECO:0000256" key="1">
    <source>
        <dbReference type="ARBA" id="ARBA00008601"/>
    </source>
</evidence>
<evidence type="ECO:0000313" key="9">
    <source>
        <dbReference type="Proteomes" id="UP000305067"/>
    </source>
</evidence>
<dbReference type="InterPro" id="IPR016130">
    <property type="entry name" value="Tyr_Pase_AS"/>
</dbReference>
<dbReference type="GO" id="GO:0043409">
    <property type="term" value="P:negative regulation of MAPK cascade"/>
    <property type="evidence" value="ECO:0007669"/>
    <property type="project" value="TreeGrafter"/>
</dbReference>
<organism evidence="8 9">
    <name type="scientific">Pterulicium gracile</name>
    <dbReference type="NCBI Taxonomy" id="1884261"/>
    <lineage>
        <taxon>Eukaryota</taxon>
        <taxon>Fungi</taxon>
        <taxon>Dikarya</taxon>
        <taxon>Basidiomycota</taxon>
        <taxon>Agaricomycotina</taxon>
        <taxon>Agaricomycetes</taxon>
        <taxon>Agaricomycetidae</taxon>
        <taxon>Agaricales</taxon>
        <taxon>Pleurotineae</taxon>
        <taxon>Pterulaceae</taxon>
        <taxon>Pterulicium</taxon>
    </lineage>
</organism>
<dbReference type="Gene3D" id="3.90.190.10">
    <property type="entry name" value="Protein tyrosine phosphatase superfamily"/>
    <property type="match status" value="1"/>
</dbReference>
<dbReference type="AlphaFoldDB" id="A0A5C3QHJ0"/>
<feature type="domain" description="Tyrosine specific protein phosphatases" evidence="7">
    <location>
        <begin position="130"/>
        <end position="190"/>
    </location>
</feature>
<evidence type="ECO:0000256" key="5">
    <source>
        <dbReference type="SAM" id="MobiDB-lite"/>
    </source>
</evidence>
<gene>
    <name evidence="8" type="ORF">BDV98DRAFT_507570</name>
</gene>
<feature type="region of interest" description="Disordered" evidence="5">
    <location>
        <begin position="23"/>
        <end position="69"/>
    </location>
</feature>
<dbReference type="PROSITE" id="PS00383">
    <property type="entry name" value="TYR_PHOSPHATASE_1"/>
    <property type="match status" value="1"/>
</dbReference>
<dbReference type="Pfam" id="PF00782">
    <property type="entry name" value="DSPc"/>
    <property type="match status" value="1"/>
</dbReference>
<dbReference type="GO" id="GO:0033550">
    <property type="term" value="F:MAP kinase tyrosine phosphatase activity"/>
    <property type="evidence" value="ECO:0007669"/>
    <property type="project" value="TreeGrafter"/>
</dbReference>
<dbReference type="PROSITE" id="PS50056">
    <property type="entry name" value="TYR_PHOSPHATASE_2"/>
    <property type="match status" value="1"/>
</dbReference>
<dbReference type="EC" id="3.1.3.48" evidence="2"/>
<name>A0A5C3QHJ0_9AGAR</name>
<feature type="region of interest" description="Disordered" evidence="5">
    <location>
        <begin position="214"/>
        <end position="235"/>
    </location>
</feature>
<protein>
    <recommendedName>
        <fullName evidence="2">protein-tyrosine-phosphatase</fullName>
        <ecNumber evidence="2">3.1.3.48</ecNumber>
    </recommendedName>
</protein>
<evidence type="ECO:0000256" key="2">
    <source>
        <dbReference type="ARBA" id="ARBA00013064"/>
    </source>
</evidence>
<dbReference type="CDD" id="cd14498">
    <property type="entry name" value="DSP"/>
    <property type="match status" value="1"/>
</dbReference>
<evidence type="ECO:0000313" key="8">
    <source>
        <dbReference type="EMBL" id="TFL01192.1"/>
    </source>
</evidence>
<dbReference type="GO" id="GO:0008330">
    <property type="term" value="F:protein tyrosine/threonine phosphatase activity"/>
    <property type="evidence" value="ECO:0007669"/>
    <property type="project" value="TreeGrafter"/>
</dbReference>
<evidence type="ECO:0000256" key="4">
    <source>
        <dbReference type="ARBA" id="ARBA00022912"/>
    </source>
</evidence>
<dbReference type="GO" id="GO:0017017">
    <property type="term" value="F:MAP kinase tyrosine/serine/threonine phosphatase activity"/>
    <property type="evidence" value="ECO:0007669"/>
    <property type="project" value="TreeGrafter"/>
</dbReference>
<dbReference type="STRING" id="1884261.A0A5C3QHJ0"/>
<dbReference type="SUPFAM" id="SSF52799">
    <property type="entry name" value="(Phosphotyrosine protein) phosphatases II"/>
    <property type="match status" value="1"/>
</dbReference>